<dbReference type="SUPFAM" id="SSF69721">
    <property type="entry name" value="DsrC, the gamma subunit of dissimilatory sulfite reductase"/>
    <property type="match status" value="1"/>
</dbReference>
<dbReference type="InterPro" id="IPR025526">
    <property type="entry name" value="DsrC-like_dom_sf"/>
</dbReference>
<protein>
    <submittedName>
        <fullName evidence="4">Sulfur relay protein, TusE/DsrC/DsvC family</fullName>
    </submittedName>
</protein>
<comment type="subcellular location">
    <subcellularLocation>
        <location evidence="1">Cytoplasm</location>
    </subcellularLocation>
</comment>
<organism evidence="4 5">
    <name type="scientific">Thiothrix eikelboomii</name>
    <dbReference type="NCBI Taxonomy" id="92487"/>
    <lineage>
        <taxon>Bacteria</taxon>
        <taxon>Pseudomonadati</taxon>
        <taxon>Pseudomonadota</taxon>
        <taxon>Gammaproteobacteria</taxon>
        <taxon>Thiotrichales</taxon>
        <taxon>Thiotrichaceae</taxon>
        <taxon>Thiothrix</taxon>
    </lineage>
</organism>
<keyword evidence="3" id="KW-0963">Cytoplasm</keyword>
<dbReference type="InterPro" id="IPR007453">
    <property type="entry name" value="DsrC/TusE"/>
</dbReference>
<dbReference type="GO" id="GO:0005737">
    <property type="term" value="C:cytoplasm"/>
    <property type="evidence" value="ECO:0007669"/>
    <property type="project" value="UniProtKB-SubCell"/>
</dbReference>
<dbReference type="Gene3D" id="1.10.10.370">
    <property type="entry name" value="DsrC-like protein, C-terminal domain"/>
    <property type="match status" value="1"/>
</dbReference>
<evidence type="ECO:0000256" key="2">
    <source>
        <dbReference type="ARBA" id="ARBA00005718"/>
    </source>
</evidence>
<dbReference type="Pfam" id="PF04358">
    <property type="entry name" value="DsrC"/>
    <property type="match status" value="1"/>
</dbReference>
<evidence type="ECO:0000313" key="4">
    <source>
        <dbReference type="EMBL" id="SKA72127.1"/>
    </source>
</evidence>
<sequence>MYSQSQVTIDDMFPRAEPMLRVPLPLLKVSQTYALIEQRAKDLELKLTAQHRDVIEFVLDFYEYCDDCENARALADLVHEEFIFQGGRRYLYKLFPAGPLNTIHYLADLPALKYETDPSSGIRF</sequence>
<dbReference type="InterPro" id="IPR042072">
    <property type="entry name" value="DsrC-like_C"/>
</dbReference>
<dbReference type="Proteomes" id="UP000190460">
    <property type="component" value="Unassembled WGS sequence"/>
</dbReference>
<evidence type="ECO:0000256" key="3">
    <source>
        <dbReference type="ARBA" id="ARBA00022490"/>
    </source>
</evidence>
<dbReference type="EMBL" id="FUYB01000003">
    <property type="protein sequence ID" value="SKA72127.1"/>
    <property type="molecule type" value="Genomic_DNA"/>
</dbReference>
<dbReference type="STRING" id="92487.SAMN02745130_00985"/>
<proteinExistence type="inferred from homology"/>
<name>A0A1T4W4J6_9GAMM</name>
<comment type="similarity">
    <text evidence="2">Belongs to the DsrC/TusE family.</text>
</comment>
<reference evidence="4 5" key="1">
    <citation type="submission" date="2017-02" db="EMBL/GenBank/DDBJ databases">
        <authorList>
            <person name="Peterson S.W."/>
        </authorList>
    </citation>
    <scope>NUCLEOTIDE SEQUENCE [LARGE SCALE GENOMIC DNA]</scope>
    <source>
        <strain evidence="4 5">ATCC 49788</strain>
    </source>
</reference>
<gene>
    <name evidence="4" type="ORF">SAMN02745130_00985</name>
</gene>
<accession>A0A1T4W4J6</accession>
<evidence type="ECO:0000313" key="5">
    <source>
        <dbReference type="Proteomes" id="UP000190460"/>
    </source>
</evidence>
<evidence type="ECO:0000256" key="1">
    <source>
        <dbReference type="ARBA" id="ARBA00004496"/>
    </source>
</evidence>
<keyword evidence="5" id="KW-1185">Reference proteome</keyword>
<dbReference type="AlphaFoldDB" id="A0A1T4W4J6"/>